<dbReference type="GO" id="GO:0045271">
    <property type="term" value="C:respiratory chain complex I"/>
    <property type="evidence" value="ECO:0007669"/>
    <property type="project" value="InterPro"/>
</dbReference>
<dbReference type="PIRSF" id="PIRSF006643">
    <property type="entry name" value="NDUA6"/>
    <property type="match status" value="1"/>
</dbReference>
<evidence type="ECO:0000256" key="7">
    <source>
        <dbReference type="ARBA" id="ARBA00022792"/>
    </source>
</evidence>
<comment type="function">
    <text evidence="13">Accessory subunit of the mitochondrial membrane respiratory chain NADH dehydrogenase (Complex I), that is believed to be not involved in catalysis. Required for proper complex I assembly. Complex I functions in the transfer of electrons from NADH to the respiratory chain. The immediate electron acceptor for the enzyme is believed to be ubiquinone.</text>
</comment>
<evidence type="ECO:0000256" key="4">
    <source>
        <dbReference type="ARBA" id="ARBA00016386"/>
    </source>
</evidence>
<gene>
    <name evidence="15" type="ORF">BSL78_05515</name>
</gene>
<evidence type="ECO:0000256" key="1">
    <source>
        <dbReference type="ARBA" id="ARBA00004443"/>
    </source>
</evidence>
<keyword evidence="16" id="KW-1185">Reference proteome</keyword>
<protein>
    <recommendedName>
        <fullName evidence="4">NADH dehydrogenase [ubiquinone] 1 alpha subcomplex subunit 6</fullName>
    </recommendedName>
    <alternativeName>
        <fullName evidence="11">Complex I-B14</fullName>
    </alternativeName>
    <alternativeName>
        <fullName evidence="12">NADH-ubiquinone oxidoreductase B14 subunit</fullName>
    </alternativeName>
</protein>
<dbReference type="InterPro" id="IPR016488">
    <property type="entry name" value="NADH_Ub_cplx-1_asu_su-6"/>
</dbReference>
<comment type="caution">
    <text evidence="15">The sequence shown here is derived from an EMBL/GenBank/DDBJ whole genome shotgun (WGS) entry which is preliminary data.</text>
</comment>
<comment type="subunit">
    <text evidence="3">Mammalian complex I is composed of 45 different subunits.</text>
</comment>
<evidence type="ECO:0000256" key="12">
    <source>
        <dbReference type="ARBA" id="ARBA00032352"/>
    </source>
</evidence>
<dbReference type="AlphaFoldDB" id="A0A2G8LBJ4"/>
<evidence type="ECO:0000313" key="15">
    <source>
        <dbReference type="EMBL" id="PIK57607.1"/>
    </source>
</evidence>
<dbReference type="Pfam" id="PF05347">
    <property type="entry name" value="Complex1_LYR"/>
    <property type="match status" value="1"/>
</dbReference>
<keyword evidence="9" id="KW-0496">Mitochondrion</keyword>
<evidence type="ECO:0000256" key="13">
    <source>
        <dbReference type="ARBA" id="ARBA00046116"/>
    </source>
</evidence>
<evidence type="ECO:0000256" key="9">
    <source>
        <dbReference type="ARBA" id="ARBA00023128"/>
    </source>
</evidence>
<sequence length="127" mass="14971">MSLPTQAARAAAVAKVVQPIMSRNAEEARRRVIQLYKAWWREMPITVQEYQLDISAKQGRQKIKELFMKNAHIKDIKVIDMLVIKGKQDLEETIHIWKQRTHLMRYFYEPPNKPPTDFLSGFYAGKR</sequence>
<evidence type="ECO:0000256" key="6">
    <source>
        <dbReference type="ARBA" id="ARBA00022660"/>
    </source>
</evidence>
<evidence type="ECO:0000256" key="8">
    <source>
        <dbReference type="ARBA" id="ARBA00022982"/>
    </source>
</evidence>
<dbReference type="STRING" id="307972.A0A2G8LBJ4"/>
<evidence type="ECO:0000259" key="14">
    <source>
        <dbReference type="Pfam" id="PF05347"/>
    </source>
</evidence>
<organism evidence="15 16">
    <name type="scientific">Stichopus japonicus</name>
    <name type="common">Sea cucumber</name>
    <dbReference type="NCBI Taxonomy" id="307972"/>
    <lineage>
        <taxon>Eukaryota</taxon>
        <taxon>Metazoa</taxon>
        <taxon>Echinodermata</taxon>
        <taxon>Eleutherozoa</taxon>
        <taxon>Echinozoa</taxon>
        <taxon>Holothuroidea</taxon>
        <taxon>Aspidochirotacea</taxon>
        <taxon>Aspidochirotida</taxon>
        <taxon>Stichopodidae</taxon>
        <taxon>Apostichopus</taxon>
    </lineage>
</organism>
<evidence type="ECO:0000256" key="2">
    <source>
        <dbReference type="ARBA" id="ARBA00009508"/>
    </source>
</evidence>
<name>A0A2G8LBJ4_STIJA</name>
<accession>A0A2G8LBJ4</accession>
<dbReference type="PANTHER" id="PTHR12964:SF0">
    <property type="entry name" value="NADH DEHYDROGENASE [UBIQUINONE] 1 ALPHA SUBCOMPLEX SUBUNIT 6"/>
    <property type="match status" value="1"/>
</dbReference>
<reference evidence="15 16" key="1">
    <citation type="journal article" date="2017" name="PLoS Biol.">
        <title>The sea cucumber genome provides insights into morphological evolution and visceral regeneration.</title>
        <authorList>
            <person name="Zhang X."/>
            <person name="Sun L."/>
            <person name="Yuan J."/>
            <person name="Sun Y."/>
            <person name="Gao Y."/>
            <person name="Zhang L."/>
            <person name="Li S."/>
            <person name="Dai H."/>
            <person name="Hamel J.F."/>
            <person name="Liu C."/>
            <person name="Yu Y."/>
            <person name="Liu S."/>
            <person name="Lin W."/>
            <person name="Guo K."/>
            <person name="Jin S."/>
            <person name="Xu P."/>
            <person name="Storey K.B."/>
            <person name="Huan P."/>
            <person name="Zhang T."/>
            <person name="Zhou Y."/>
            <person name="Zhang J."/>
            <person name="Lin C."/>
            <person name="Li X."/>
            <person name="Xing L."/>
            <person name="Huo D."/>
            <person name="Sun M."/>
            <person name="Wang L."/>
            <person name="Mercier A."/>
            <person name="Li F."/>
            <person name="Yang H."/>
            <person name="Xiang J."/>
        </authorList>
    </citation>
    <scope>NUCLEOTIDE SEQUENCE [LARGE SCALE GENOMIC DNA]</scope>
    <source>
        <strain evidence="15">Shaxun</strain>
        <tissue evidence="15">Muscle</tissue>
    </source>
</reference>
<dbReference type="PANTHER" id="PTHR12964">
    <property type="entry name" value="NADH-UBIQUINONE OXIDOREDUCTASE B14 SUBUNIT"/>
    <property type="match status" value="1"/>
</dbReference>
<dbReference type="CDD" id="cd20266">
    <property type="entry name" value="Complex1_LYR_NDUFA6_LYRM6"/>
    <property type="match status" value="1"/>
</dbReference>
<dbReference type="EMBL" id="MRZV01000138">
    <property type="protein sequence ID" value="PIK57607.1"/>
    <property type="molecule type" value="Genomic_DNA"/>
</dbReference>
<comment type="similarity">
    <text evidence="2">Belongs to the complex I LYR family.</text>
</comment>
<keyword evidence="8" id="KW-0249">Electron transport</keyword>
<evidence type="ECO:0000256" key="11">
    <source>
        <dbReference type="ARBA" id="ARBA00030213"/>
    </source>
</evidence>
<feature type="domain" description="Complex 1 LYR protein" evidence="14">
    <location>
        <begin position="30"/>
        <end position="92"/>
    </location>
</feature>
<evidence type="ECO:0000313" key="16">
    <source>
        <dbReference type="Proteomes" id="UP000230750"/>
    </source>
</evidence>
<dbReference type="GO" id="GO:0006979">
    <property type="term" value="P:response to oxidative stress"/>
    <property type="evidence" value="ECO:0007669"/>
    <property type="project" value="TreeGrafter"/>
</dbReference>
<dbReference type="Proteomes" id="UP000230750">
    <property type="component" value="Unassembled WGS sequence"/>
</dbReference>
<dbReference type="InterPro" id="IPR008011">
    <property type="entry name" value="Complex1_LYR_dom"/>
</dbReference>
<keyword evidence="10" id="KW-0472">Membrane</keyword>
<keyword evidence="7" id="KW-0999">Mitochondrion inner membrane</keyword>
<comment type="subcellular location">
    <subcellularLocation>
        <location evidence="1">Mitochondrion inner membrane</location>
        <topology evidence="1">Peripheral membrane protein</topology>
        <orientation evidence="1">Matrix side</orientation>
    </subcellularLocation>
</comment>
<evidence type="ECO:0000256" key="10">
    <source>
        <dbReference type="ARBA" id="ARBA00023136"/>
    </source>
</evidence>
<keyword evidence="5" id="KW-0813">Transport</keyword>
<keyword evidence="6" id="KW-0679">Respiratory chain</keyword>
<evidence type="ECO:0000256" key="5">
    <source>
        <dbReference type="ARBA" id="ARBA00022448"/>
    </source>
</evidence>
<proteinExistence type="inferred from homology"/>
<dbReference type="InterPro" id="IPR045299">
    <property type="entry name" value="Complex1_LYR_NDUFA6_LYRM6"/>
</dbReference>
<dbReference type="OrthoDB" id="14535at2759"/>
<evidence type="ECO:0000256" key="3">
    <source>
        <dbReference type="ARBA" id="ARBA00011790"/>
    </source>
</evidence>
<dbReference type="GO" id="GO:0005743">
    <property type="term" value="C:mitochondrial inner membrane"/>
    <property type="evidence" value="ECO:0007669"/>
    <property type="project" value="UniProtKB-SubCell"/>
</dbReference>